<dbReference type="GO" id="GO:0008764">
    <property type="term" value="F:UDP-N-acetylmuramoylalanine-D-glutamate ligase activity"/>
    <property type="evidence" value="ECO:0007669"/>
    <property type="project" value="UniProtKB-UniRule"/>
</dbReference>
<dbReference type="HAMAP" id="MF_00639">
    <property type="entry name" value="MurD"/>
    <property type="match status" value="1"/>
</dbReference>
<evidence type="ECO:0000256" key="1">
    <source>
        <dbReference type="ARBA" id="ARBA00004496"/>
    </source>
</evidence>
<evidence type="ECO:0000256" key="7">
    <source>
        <dbReference type="ARBA" id="ARBA00022840"/>
    </source>
</evidence>
<dbReference type="RefSeq" id="WP_191251947.1">
    <property type="nucleotide sequence ID" value="NZ_BNCI01000002.1"/>
</dbReference>
<evidence type="ECO:0000256" key="2">
    <source>
        <dbReference type="ARBA" id="ARBA00004752"/>
    </source>
</evidence>
<feature type="binding site" evidence="9">
    <location>
        <begin position="117"/>
        <end position="123"/>
    </location>
    <ligand>
        <name>ATP</name>
        <dbReference type="ChEBI" id="CHEBI:30616"/>
    </ligand>
</feature>
<dbReference type="Proteomes" id="UP000630923">
    <property type="component" value="Unassembled WGS sequence"/>
</dbReference>
<dbReference type="SUPFAM" id="SSF51984">
    <property type="entry name" value="MurCD N-terminal domain"/>
    <property type="match status" value="1"/>
</dbReference>
<evidence type="ECO:0000313" key="14">
    <source>
        <dbReference type="Proteomes" id="UP000630923"/>
    </source>
</evidence>
<comment type="subcellular location">
    <subcellularLocation>
        <location evidence="1 9 10">Cytoplasm</location>
    </subcellularLocation>
</comment>
<keyword evidence="9 10" id="KW-0573">Peptidoglycan synthesis</keyword>
<keyword evidence="8 9" id="KW-0131">Cell cycle</keyword>
<protein>
    <recommendedName>
        <fullName evidence="9 10">UDP-N-acetylmuramoylalanine--D-glutamate ligase</fullName>
        <ecNumber evidence="9 10">6.3.2.9</ecNumber>
    </recommendedName>
    <alternativeName>
        <fullName evidence="9">D-glutamic acid-adding enzyme</fullName>
    </alternativeName>
    <alternativeName>
        <fullName evidence="9">UDP-N-acetylmuramoyl-L-alanyl-D-glutamate synthetase</fullName>
    </alternativeName>
</protein>
<evidence type="ECO:0000256" key="4">
    <source>
        <dbReference type="ARBA" id="ARBA00022598"/>
    </source>
</evidence>
<evidence type="ECO:0000313" key="13">
    <source>
        <dbReference type="EMBL" id="GHF23135.1"/>
    </source>
</evidence>
<dbReference type="GO" id="GO:0005737">
    <property type="term" value="C:cytoplasm"/>
    <property type="evidence" value="ECO:0007669"/>
    <property type="project" value="UniProtKB-SubCell"/>
</dbReference>
<dbReference type="NCBIfam" id="TIGR01087">
    <property type="entry name" value="murD"/>
    <property type="match status" value="1"/>
</dbReference>
<comment type="catalytic activity">
    <reaction evidence="9 10">
        <text>UDP-N-acetyl-alpha-D-muramoyl-L-alanine + D-glutamate + ATP = UDP-N-acetyl-alpha-D-muramoyl-L-alanyl-D-glutamate + ADP + phosphate + H(+)</text>
        <dbReference type="Rhea" id="RHEA:16429"/>
        <dbReference type="ChEBI" id="CHEBI:15378"/>
        <dbReference type="ChEBI" id="CHEBI:29986"/>
        <dbReference type="ChEBI" id="CHEBI:30616"/>
        <dbReference type="ChEBI" id="CHEBI:43474"/>
        <dbReference type="ChEBI" id="CHEBI:83898"/>
        <dbReference type="ChEBI" id="CHEBI:83900"/>
        <dbReference type="ChEBI" id="CHEBI:456216"/>
        <dbReference type="EC" id="6.3.2.9"/>
    </reaction>
</comment>
<dbReference type="Gene3D" id="3.40.50.720">
    <property type="entry name" value="NAD(P)-binding Rossmann-like Domain"/>
    <property type="match status" value="1"/>
</dbReference>
<feature type="domain" description="Mur ligase C-terminal" evidence="11">
    <location>
        <begin position="316"/>
        <end position="426"/>
    </location>
</feature>
<dbReference type="AlphaFoldDB" id="A0A919AR92"/>
<dbReference type="InterPro" id="IPR018109">
    <property type="entry name" value="Folylpolyglutamate_synth_CS"/>
</dbReference>
<keyword evidence="5 9" id="KW-0132">Cell division</keyword>
<dbReference type="Pfam" id="PF02875">
    <property type="entry name" value="Mur_ligase_C"/>
    <property type="match status" value="1"/>
</dbReference>
<dbReference type="Gene3D" id="3.90.190.20">
    <property type="entry name" value="Mur ligase, C-terminal domain"/>
    <property type="match status" value="1"/>
</dbReference>
<sequence>MIVADTYRDKKVAVFGLARTGIAAVESLRAAGATVWAWDDAQDRVASVGTCAVDLYQADFKGLDALLLAPGVPLTHPNPHALVIKAKEAGVPCIADFDIFEAARPDLPAHQCIAITGTNGKSTTTALITHILQTAGVPSVMAGNIGTGVLSVEPLAAGGVYVFEMSSYQLDLIQGFSADVGVLLNISPDHLDRHGDMEGYVKAKARLFGLQQSMHGRAVIGVDDAYGKTLSETISVPVIRISADHTLEDGVYVDGGVLFDASEGDGVPIGDLVNAPALQGVHNAQNAAAAYAACKLVGLHSDAIYQGLCSFPGLVHRQELIAVKDGVSYVNDSKATNVDAAARALATYKNIHWIAGGRAKEKSLQGLMSYIGNVKTAYLIGEAQMQFAQELVGKVNVVSAGTLEGALTSARQAAVEGDCVLLSPACAAFDQFDNFEVRGDRFRSLVHECLGGQL</sequence>
<dbReference type="Gene3D" id="3.40.1190.10">
    <property type="entry name" value="Mur-like, catalytic domain"/>
    <property type="match status" value="1"/>
</dbReference>
<dbReference type="SUPFAM" id="SSF53623">
    <property type="entry name" value="MurD-like peptide ligases, catalytic domain"/>
    <property type="match status" value="1"/>
</dbReference>
<dbReference type="GO" id="GO:0004326">
    <property type="term" value="F:tetrahydrofolylpolyglutamate synthase activity"/>
    <property type="evidence" value="ECO:0007669"/>
    <property type="project" value="InterPro"/>
</dbReference>
<evidence type="ECO:0000256" key="3">
    <source>
        <dbReference type="ARBA" id="ARBA00022490"/>
    </source>
</evidence>
<keyword evidence="7 9" id="KW-0067">ATP-binding</keyword>
<dbReference type="PANTHER" id="PTHR43692:SF1">
    <property type="entry name" value="UDP-N-ACETYLMURAMOYLALANINE--D-GLUTAMATE LIGASE"/>
    <property type="match status" value="1"/>
</dbReference>
<keyword evidence="14" id="KW-1185">Reference proteome</keyword>
<dbReference type="InterPro" id="IPR004101">
    <property type="entry name" value="Mur_ligase_C"/>
</dbReference>
<dbReference type="InterPro" id="IPR013221">
    <property type="entry name" value="Mur_ligase_cen"/>
</dbReference>
<comment type="similarity">
    <text evidence="9">Belongs to the MurCDEF family.</text>
</comment>
<evidence type="ECO:0000256" key="10">
    <source>
        <dbReference type="RuleBase" id="RU003664"/>
    </source>
</evidence>
<dbReference type="GO" id="GO:0005524">
    <property type="term" value="F:ATP binding"/>
    <property type="evidence" value="ECO:0007669"/>
    <property type="project" value="UniProtKB-UniRule"/>
</dbReference>
<organism evidence="13 14">
    <name type="scientific">Kordiimonas sediminis</name>
    <dbReference type="NCBI Taxonomy" id="1735581"/>
    <lineage>
        <taxon>Bacteria</taxon>
        <taxon>Pseudomonadati</taxon>
        <taxon>Pseudomonadota</taxon>
        <taxon>Alphaproteobacteria</taxon>
        <taxon>Kordiimonadales</taxon>
        <taxon>Kordiimonadaceae</taxon>
        <taxon>Kordiimonas</taxon>
    </lineage>
</organism>
<gene>
    <name evidence="9 13" type="primary">murD</name>
    <name evidence="13" type="ORF">GCM10017044_16940</name>
</gene>
<dbReference type="GO" id="GO:0071555">
    <property type="term" value="P:cell wall organization"/>
    <property type="evidence" value="ECO:0007669"/>
    <property type="project" value="UniProtKB-KW"/>
</dbReference>
<evidence type="ECO:0000256" key="6">
    <source>
        <dbReference type="ARBA" id="ARBA00022741"/>
    </source>
</evidence>
<dbReference type="EC" id="6.3.2.9" evidence="9 10"/>
<dbReference type="PROSITE" id="PS01011">
    <property type="entry name" value="FOLYLPOLYGLU_SYNT_1"/>
    <property type="match status" value="1"/>
</dbReference>
<keyword evidence="9 10" id="KW-0133">Cell shape</keyword>
<dbReference type="InterPro" id="IPR005762">
    <property type="entry name" value="MurD"/>
</dbReference>
<name>A0A919AR92_9PROT</name>
<comment type="pathway">
    <text evidence="2 9 10">Cell wall biogenesis; peptidoglycan biosynthesis.</text>
</comment>
<dbReference type="GO" id="GO:0008360">
    <property type="term" value="P:regulation of cell shape"/>
    <property type="evidence" value="ECO:0007669"/>
    <property type="project" value="UniProtKB-KW"/>
</dbReference>
<accession>A0A919AR92</accession>
<dbReference type="PANTHER" id="PTHR43692">
    <property type="entry name" value="UDP-N-ACETYLMURAMOYLALANINE--D-GLUTAMATE LIGASE"/>
    <property type="match status" value="1"/>
</dbReference>
<dbReference type="InterPro" id="IPR036565">
    <property type="entry name" value="Mur-like_cat_sf"/>
</dbReference>
<dbReference type="Pfam" id="PF08245">
    <property type="entry name" value="Mur_ligase_M"/>
    <property type="match status" value="1"/>
</dbReference>
<evidence type="ECO:0000256" key="8">
    <source>
        <dbReference type="ARBA" id="ARBA00023306"/>
    </source>
</evidence>
<evidence type="ECO:0000256" key="9">
    <source>
        <dbReference type="HAMAP-Rule" id="MF_00639"/>
    </source>
</evidence>
<keyword evidence="4 9" id="KW-0436">Ligase</keyword>
<dbReference type="GO" id="GO:0051301">
    <property type="term" value="P:cell division"/>
    <property type="evidence" value="ECO:0007669"/>
    <property type="project" value="UniProtKB-KW"/>
</dbReference>
<keyword evidence="9 10" id="KW-0961">Cell wall biogenesis/degradation</keyword>
<comment type="caution">
    <text evidence="13">The sequence shown here is derived from an EMBL/GenBank/DDBJ whole genome shotgun (WGS) entry which is preliminary data.</text>
</comment>
<dbReference type="InterPro" id="IPR036615">
    <property type="entry name" value="Mur_ligase_C_dom_sf"/>
</dbReference>
<keyword evidence="6 9" id="KW-0547">Nucleotide-binding</keyword>
<reference evidence="13" key="2">
    <citation type="submission" date="2020-09" db="EMBL/GenBank/DDBJ databases">
        <authorList>
            <person name="Sun Q."/>
            <person name="Kim S."/>
        </authorList>
    </citation>
    <scope>NUCLEOTIDE SEQUENCE</scope>
    <source>
        <strain evidence="13">KCTC 42590</strain>
    </source>
</reference>
<evidence type="ECO:0000256" key="5">
    <source>
        <dbReference type="ARBA" id="ARBA00022618"/>
    </source>
</evidence>
<proteinExistence type="inferred from homology"/>
<evidence type="ECO:0000259" key="11">
    <source>
        <dbReference type="Pfam" id="PF02875"/>
    </source>
</evidence>
<keyword evidence="3 9" id="KW-0963">Cytoplasm</keyword>
<feature type="domain" description="Mur ligase central" evidence="12">
    <location>
        <begin position="115"/>
        <end position="294"/>
    </location>
</feature>
<dbReference type="GO" id="GO:0009252">
    <property type="term" value="P:peptidoglycan biosynthetic process"/>
    <property type="evidence" value="ECO:0007669"/>
    <property type="project" value="UniProtKB-UniRule"/>
</dbReference>
<comment type="function">
    <text evidence="9 10">Cell wall formation. Catalyzes the addition of glutamate to the nucleotide precursor UDP-N-acetylmuramoyl-L-alanine (UMA).</text>
</comment>
<dbReference type="EMBL" id="BNCI01000002">
    <property type="protein sequence ID" value="GHF23135.1"/>
    <property type="molecule type" value="Genomic_DNA"/>
</dbReference>
<dbReference type="SUPFAM" id="SSF53244">
    <property type="entry name" value="MurD-like peptide ligases, peptide-binding domain"/>
    <property type="match status" value="1"/>
</dbReference>
<evidence type="ECO:0000259" key="12">
    <source>
        <dbReference type="Pfam" id="PF08245"/>
    </source>
</evidence>
<reference evidence="13" key="1">
    <citation type="journal article" date="2014" name="Int. J. Syst. Evol. Microbiol.">
        <title>Complete genome sequence of Corynebacterium casei LMG S-19264T (=DSM 44701T), isolated from a smear-ripened cheese.</title>
        <authorList>
            <consortium name="US DOE Joint Genome Institute (JGI-PGF)"/>
            <person name="Walter F."/>
            <person name="Albersmeier A."/>
            <person name="Kalinowski J."/>
            <person name="Ruckert C."/>
        </authorList>
    </citation>
    <scope>NUCLEOTIDE SEQUENCE</scope>
    <source>
        <strain evidence="13">KCTC 42590</strain>
    </source>
</reference>